<keyword evidence="1" id="KW-1133">Transmembrane helix</keyword>
<evidence type="ECO:0008006" key="4">
    <source>
        <dbReference type="Google" id="ProtNLM"/>
    </source>
</evidence>
<dbReference type="RefSeq" id="WP_091866421.1">
    <property type="nucleotide sequence ID" value="NZ_FNAO01000002.1"/>
</dbReference>
<dbReference type="Pfam" id="PF14079">
    <property type="entry name" value="DUF4260"/>
    <property type="match status" value="1"/>
</dbReference>
<evidence type="ECO:0000313" key="3">
    <source>
        <dbReference type="Proteomes" id="UP000199109"/>
    </source>
</evidence>
<proteinExistence type="predicted"/>
<evidence type="ECO:0000256" key="1">
    <source>
        <dbReference type="SAM" id="Phobius"/>
    </source>
</evidence>
<accession>A0A1G6Z2E6</accession>
<feature type="transmembrane region" description="Helical" evidence="1">
    <location>
        <begin position="27"/>
        <end position="46"/>
    </location>
</feature>
<name>A0A1G6Z2E6_9FLAO</name>
<keyword evidence="1" id="KW-0812">Transmembrane</keyword>
<dbReference type="Proteomes" id="UP000199109">
    <property type="component" value="Unassembled WGS sequence"/>
</dbReference>
<dbReference type="AlphaFoldDB" id="A0A1G6Z2E6"/>
<feature type="transmembrane region" description="Helical" evidence="1">
    <location>
        <begin position="67"/>
        <end position="87"/>
    </location>
</feature>
<reference evidence="2 3" key="1">
    <citation type="submission" date="2016-10" db="EMBL/GenBank/DDBJ databases">
        <authorList>
            <person name="de Groot N.N."/>
        </authorList>
    </citation>
    <scope>NUCLEOTIDE SEQUENCE [LARGE SCALE GENOMIC DNA]</scope>
    <source>
        <strain evidence="2 3">DSM 23421</strain>
    </source>
</reference>
<dbReference type="InterPro" id="IPR025356">
    <property type="entry name" value="DUF4260"/>
</dbReference>
<keyword evidence="3" id="KW-1185">Reference proteome</keyword>
<protein>
    <recommendedName>
        <fullName evidence="4">DUF4260 domain-containing protein</fullName>
    </recommendedName>
</protein>
<keyword evidence="1" id="KW-0472">Membrane</keyword>
<dbReference type="OrthoDB" id="9813911at2"/>
<organism evidence="2 3">
    <name type="scientific">Pricia antarctica</name>
    <dbReference type="NCBI Taxonomy" id="641691"/>
    <lineage>
        <taxon>Bacteria</taxon>
        <taxon>Pseudomonadati</taxon>
        <taxon>Bacteroidota</taxon>
        <taxon>Flavobacteriia</taxon>
        <taxon>Flavobacteriales</taxon>
        <taxon>Flavobacteriaceae</taxon>
        <taxon>Pricia</taxon>
    </lineage>
</organism>
<dbReference type="EMBL" id="FNAO01000002">
    <property type="protein sequence ID" value="SDD96711.1"/>
    <property type="molecule type" value="Genomic_DNA"/>
</dbReference>
<gene>
    <name evidence="2" type="ORF">SAMN05421636_102462</name>
</gene>
<sequence>MNLLLKMEEILMFALGIHLFGLLNYQWWWFLVLILAPDIGMIGYLFGNRAGAALYNIFHHKAVAIALYLLGSYLSLPLCQLAGIILFSHSAMDRIFGYGLKYDKGFKFTHLGEIGNTNG</sequence>
<dbReference type="STRING" id="641691.SAMN05421636_102462"/>
<evidence type="ECO:0000313" key="2">
    <source>
        <dbReference type="EMBL" id="SDD96711.1"/>
    </source>
</evidence>